<accession>J9UQW8</accession>
<dbReference type="KEGG" id="bpj:B2904_orf156"/>
<dbReference type="HOGENOM" id="CLU_2435060_0_0_12"/>
<protein>
    <submittedName>
        <fullName evidence="1">Uncharacterized protein</fullName>
    </submittedName>
</protein>
<dbReference type="AlphaFoldDB" id="J9UQW8"/>
<dbReference type="Proteomes" id="UP000007346">
    <property type="component" value="Chromosome"/>
</dbReference>
<organism evidence="1 2">
    <name type="scientific">Brachyspira pilosicoli B2904</name>
    <dbReference type="NCBI Taxonomy" id="1133568"/>
    <lineage>
        <taxon>Bacteria</taxon>
        <taxon>Pseudomonadati</taxon>
        <taxon>Spirochaetota</taxon>
        <taxon>Spirochaetia</taxon>
        <taxon>Brachyspirales</taxon>
        <taxon>Brachyspiraceae</taxon>
        <taxon>Brachyspira</taxon>
    </lineage>
</organism>
<gene>
    <name evidence="1" type="ORF">B2904_orf156</name>
</gene>
<name>J9UQW8_BRAPL</name>
<dbReference type="RefSeq" id="WP_014935152.1">
    <property type="nucleotide sequence ID" value="NC_018607.1"/>
</dbReference>
<reference evidence="1 2" key="1">
    <citation type="journal article" date="2012" name="BMC Genomics">
        <title>Comparative genomics of Brachyspira pilosicoli strains: genome rearrangements, reductions and correlation of genetic compliment with phenotypic diversity.</title>
        <authorList>
            <person name="Mappley L.J."/>
            <person name="Black M.L."/>
            <person name="Abuoun M."/>
            <person name="Darby A.C."/>
            <person name="Woodward M.J."/>
            <person name="Parkhill J."/>
            <person name="Turner A.K."/>
            <person name="Bellgard M.I."/>
            <person name="La T."/>
            <person name="Phillips N.D."/>
            <person name="La Ragione R.M."/>
            <person name="Hampson D.J."/>
        </authorList>
    </citation>
    <scope>NUCLEOTIDE SEQUENCE [LARGE SCALE GENOMIC DNA]</scope>
    <source>
        <strain evidence="1">B2904</strain>
    </source>
</reference>
<evidence type="ECO:0000313" key="1">
    <source>
        <dbReference type="EMBL" id="AFR69513.1"/>
    </source>
</evidence>
<dbReference type="EMBL" id="CP003490">
    <property type="protein sequence ID" value="AFR69513.1"/>
    <property type="molecule type" value="Genomic_DNA"/>
</dbReference>
<proteinExistence type="predicted"/>
<evidence type="ECO:0000313" key="2">
    <source>
        <dbReference type="Proteomes" id="UP000007346"/>
    </source>
</evidence>
<dbReference type="PATRIC" id="fig|1133568.3.peg.154"/>
<sequence length="90" mass="10833">MKKNDIKIIENIFNQEASITENDSIIYVYLYFSHSGLFSLSFCKIKNDFGIYTTKTLNKEEAIKYQQYLDIFIKNYDVLYKIFLKYSNKR</sequence>